<evidence type="ECO:0000313" key="1">
    <source>
        <dbReference type="Proteomes" id="UP000887565"/>
    </source>
</evidence>
<dbReference type="WBParaSite" id="nRc.2.0.1.t18094-RA">
    <property type="protein sequence ID" value="nRc.2.0.1.t18094-RA"/>
    <property type="gene ID" value="nRc.2.0.1.g18094"/>
</dbReference>
<dbReference type="AlphaFoldDB" id="A0A915IV70"/>
<reference evidence="2" key="1">
    <citation type="submission" date="2022-11" db="UniProtKB">
        <authorList>
            <consortium name="WormBaseParasite"/>
        </authorList>
    </citation>
    <scope>IDENTIFICATION</scope>
</reference>
<protein>
    <submittedName>
        <fullName evidence="2">Uncharacterized protein</fullName>
    </submittedName>
</protein>
<keyword evidence="1" id="KW-1185">Reference proteome</keyword>
<dbReference type="Proteomes" id="UP000887565">
    <property type="component" value="Unplaced"/>
</dbReference>
<evidence type="ECO:0000313" key="2">
    <source>
        <dbReference type="WBParaSite" id="nRc.2.0.1.t18094-RA"/>
    </source>
</evidence>
<name>A0A915IV70_ROMCU</name>
<accession>A0A915IV70</accession>
<proteinExistence type="predicted"/>
<organism evidence="1 2">
    <name type="scientific">Romanomermis culicivorax</name>
    <name type="common">Nematode worm</name>
    <dbReference type="NCBI Taxonomy" id="13658"/>
    <lineage>
        <taxon>Eukaryota</taxon>
        <taxon>Metazoa</taxon>
        <taxon>Ecdysozoa</taxon>
        <taxon>Nematoda</taxon>
        <taxon>Enoplea</taxon>
        <taxon>Dorylaimia</taxon>
        <taxon>Mermithida</taxon>
        <taxon>Mermithoidea</taxon>
        <taxon>Mermithidae</taxon>
        <taxon>Romanomermis</taxon>
    </lineage>
</organism>
<sequence>MKHAFDNKTLTLSVCGQIKVTNSTIVQAHGPVIINIESELGNYPVRYIDFSNDTQDQFNISTNFFAYPKINAMLNFKDEFIKIGNKRLLL</sequence>